<evidence type="ECO:0000256" key="6">
    <source>
        <dbReference type="ARBA" id="ARBA00022827"/>
    </source>
</evidence>
<gene>
    <name evidence="13" type="ORF">SAMN00017477_1962</name>
</gene>
<proteinExistence type="inferred from homology"/>
<dbReference type="InterPro" id="IPR003374">
    <property type="entry name" value="ApbE-like_sf"/>
</dbReference>
<dbReference type="STRING" id="573058.SAMN00017477_1962"/>
<evidence type="ECO:0000256" key="2">
    <source>
        <dbReference type="ARBA" id="ARBA00016337"/>
    </source>
</evidence>
<dbReference type="SUPFAM" id="SSF143631">
    <property type="entry name" value="ApbE-like"/>
    <property type="match status" value="1"/>
</dbReference>
<comment type="catalytic activity">
    <reaction evidence="9 10 12">
        <text>L-threonyl-[protein] + FAD = FMN-L-threonyl-[protein] + AMP + H(+)</text>
        <dbReference type="Rhea" id="RHEA:36847"/>
        <dbReference type="Rhea" id="RHEA-COMP:11060"/>
        <dbReference type="Rhea" id="RHEA-COMP:11061"/>
        <dbReference type="ChEBI" id="CHEBI:15378"/>
        <dbReference type="ChEBI" id="CHEBI:30013"/>
        <dbReference type="ChEBI" id="CHEBI:57692"/>
        <dbReference type="ChEBI" id="CHEBI:74257"/>
        <dbReference type="ChEBI" id="CHEBI:456215"/>
        <dbReference type="EC" id="2.7.1.180"/>
    </reaction>
</comment>
<keyword evidence="14" id="KW-1185">Reference proteome</keyword>
<evidence type="ECO:0000313" key="13">
    <source>
        <dbReference type="EMBL" id="SMB92718.1"/>
    </source>
</evidence>
<organism evidence="13 14">
    <name type="scientific">Peptoniphilus asaccharolyticus DSM 20463</name>
    <dbReference type="NCBI Taxonomy" id="573058"/>
    <lineage>
        <taxon>Bacteria</taxon>
        <taxon>Bacillati</taxon>
        <taxon>Bacillota</taxon>
        <taxon>Tissierellia</taxon>
        <taxon>Tissierellales</taxon>
        <taxon>Peptoniphilaceae</taxon>
        <taxon>Peptoniphilus</taxon>
    </lineage>
</organism>
<dbReference type="AlphaFoldDB" id="A0A1W1VH85"/>
<evidence type="ECO:0000256" key="9">
    <source>
        <dbReference type="ARBA" id="ARBA00048540"/>
    </source>
</evidence>
<evidence type="ECO:0000256" key="10">
    <source>
        <dbReference type="PIRNR" id="PIRNR006268"/>
    </source>
</evidence>
<feature type="binding site" evidence="11">
    <location>
        <position position="198"/>
    </location>
    <ligand>
        <name>Mg(2+)</name>
        <dbReference type="ChEBI" id="CHEBI:18420"/>
    </ligand>
</feature>
<dbReference type="PANTHER" id="PTHR30040">
    <property type="entry name" value="THIAMINE BIOSYNTHESIS LIPOPROTEIN APBE"/>
    <property type="match status" value="1"/>
</dbReference>
<comment type="subcellular location">
    <subcellularLocation>
        <location evidence="12">Cell inner membrane</location>
        <topology evidence="12">Lipid-anchor</topology>
        <orientation evidence="12">Periplasmic side</orientation>
    </subcellularLocation>
</comment>
<comment type="similarity">
    <text evidence="10 12">Belongs to the ApbE family.</text>
</comment>
<reference evidence="14" key="1">
    <citation type="submission" date="2017-04" db="EMBL/GenBank/DDBJ databases">
        <authorList>
            <person name="Varghese N."/>
            <person name="Submissions S."/>
        </authorList>
    </citation>
    <scope>NUCLEOTIDE SEQUENCE [LARGE SCALE GENOMIC DNA]</scope>
    <source>
        <strain evidence="14">DSM 20463</strain>
    </source>
</reference>
<feature type="binding site" evidence="11">
    <location>
        <position position="313"/>
    </location>
    <ligand>
        <name>Mg(2+)</name>
        <dbReference type="ChEBI" id="CHEBI:18420"/>
    </ligand>
</feature>
<protein>
    <recommendedName>
        <fullName evidence="2 10">FAD:protein FMN transferase</fullName>
        <ecNumber evidence="1 10">2.7.1.180</ecNumber>
    </recommendedName>
    <alternativeName>
        <fullName evidence="8 10">Flavin transferase</fullName>
    </alternativeName>
</protein>
<evidence type="ECO:0000313" key="14">
    <source>
        <dbReference type="Proteomes" id="UP000192368"/>
    </source>
</evidence>
<evidence type="ECO:0000256" key="8">
    <source>
        <dbReference type="ARBA" id="ARBA00031306"/>
    </source>
</evidence>
<dbReference type="GO" id="GO:0005886">
    <property type="term" value="C:plasma membrane"/>
    <property type="evidence" value="ECO:0007669"/>
    <property type="project" value="UniProtKB-SubCell"/>
</dbReference>
<keyword evidence="12" id="KW-1003">Cell membrane</keyword>
<keyword evidence="12 13" id="KW-0449">Lipoprotein</keyword>
<dbReference type="RefSeq" id="WP_084231476.1">
    <property type="nucleotide sequence ID" value="NZ_FWWR01000017.1"/>
</dbReference>
<dbReference type="PANTHER" id="PTHR30040:SF2">
    <property type="entry name" value="FAD:PROTEIN FMN TRANSFERASE"/>
    <property type="match status" value="1"/>
</dbReference>
<dbReference type="EC" id="2.7.1.180" evidence="1 10"/>
<evidence type="ECO:0000256" key="12">
    <source>
        <dbReference type="RuleBase" id="RU363002"/>
    </source>
</evidence>
<evidence type="ECO:0000256" key="11">
    <source>
        <dbReference type="PIRSR" id="PIRSR006268-2"/>
    </source>
</evidence>
<evidence type="ECO:0000256" key="4">
    <source>
        <dbReference type="ARBA" id="ARBA00022679"/>
    </source>
</evidence>
<keyword evidence="7 10" id="KW-0460">Magnesium</keyword>
<comment type="function">
    <text evidence="12">Flavin transferase that catalyzes the transfer of the FMN moiety of FAD and its covalent binding to the hydroxyl group of a threonine residue in a target flavoprotein.</text>
</comment>
<sequence>MKRLFIIFCLLILTACGAKNTDKIAKNEIDSNVEKYEIQFFEAFDTVTTFQIYDTDEDRANENLEKMRNEYFKLHRYFDRYNNYDGLNNLKTINDKAGIEPVKVPDELFEVIALTLEREKTISNKVNIAMGPVIDLWAKYREANLEGAEEAIKQFGHAVPEKDELEALRPLVNTSKIQLDNQGKTVYIEKGMILDLGAVAKGYAAEKVGQYAKELGVKSGLISAGGNVKLIGKHPLKDSFSIAIQNPYDKEDNSSFLAVLNLNDTSVVTSGDYQRYFDYNSKRYHHIIDPETFYPGGDYNSLSIVTEDSGLSDYLSTTLFLSSEDEIRRISKEQGVEVIWNTLSGELKETGNLLEGEK</sequence>
<keyword evidence="12" id="KW-0472">Membrane</keyword>
<keyword evidence="4 10" id="KW-0808">Transferase</keyword>
<dbReference type="Proteomes" id="UP000192368">
    <property type="component" value="Unassembled WGS sequence"/>
</dbReference>
<dbReference type="PROSITE" id="PS51257">
    <property type="entry name" value="PROKAR_LIPOPROTEIN"/>
    <property type="match status" value="1"/>
</dbReference>
<dbReference type="Pfam" id="PF02424">
    <property type="entry name" value="ApbE"/>
    <property type="match status" value="1"/>
</dbReference>
<keyword evidence="12" id="KW-0997">Cell inner membrane</keyword>
<dbReference type="GO" id="GO:0046872">
    <property type="term" value="F:metal ion binding"/>
    <property type="evidence" value="ECO:0007669"/>
    <property type="project" value="UniProtKB-UniRule"/>
</dbReference>
<keyword evidence="3 10" id="KW-0285">Flavoprotein</keyword>
<evidence type="ECO:0000256" key="1">
    <source>
        <dbReference type="ARBA" id="ARBA00011955"/>
    </source>
</evidence>
<dbReference type="PIRSF" id="PIRSF006268">
    <property type="entry name" value="ApbE"/>
    <property type="match status" value="1"/>
</dbReference>
<dbReference type="EMBL" id="FWWR01000017">
    <property type="protein sequence ID" value="SMB92718.1"/>
    <property type="molecule type" value="Genomic_DNA"/>
</dbReference>
<dbReference type="GO" id="GO:0016740">
    <property type="term" value="F:transferase activity"/>
    <property type="evidence" value="ECO:0007669"/>
    <property type="project" value="UniProtKB-UniRule"/>
</dbReference>
<dbReference type="OrthoDB" id="9778595at2"/>
<name>A0A1W1VH85_PEPAS</name>
<dbReference type="Gene3D" id="3.10.520.10">
    <property type="entry name" value="ApbE-like domains"/>
    <property type="match status" value="1"/>
</dbReference>
<dbReference type="InterPro" id="IPR024932">
    <property type="entry name" value="ApbE"/>
</dbReference>
<keyword evidence="6 10" id="KW-0274">FAD</keyword>
<keyword evidence="5 10" id="KW-0479">Metal-binding</keyword>
<accession>A0A1W1VH85</accession>
<feature type="chain" id="PRO_5011820196" description="FAD:protein FMN transferase" evidence="12">
    <location>
        <begin position="21"/>
        <end position="358"/>
    </location>
</feature>
<keyword evidence="12" id="KW-0732">Signal</keyword>
<feature type="signal peptide" evidence="12">
    <location>
        <begin position="1"/>
        <end position="20"/>
    </location>
</feature>
<comment type="cofactor">
    <cofactor evidence="11">
        <name>Mg(2+)</name>
        <dbReference type="ChEBI" id="CHEBI:18420"/>
    </cofactor>
    <cofactor evidence="11">
        <name>Mn(2+)</name>
        <dbReference type="ChEBI" id="CHEBI:29035"/>
    </cofactor>
    <text evidence="11">Magnesium. Can also use manganese.</text>
</comment>
<evidence type="ECO:0000256" key="7">
    <source>
        <dbReference type="ARBA" id="ARBA00022842"/>
    </source>
</evidence>
<evidence type="ECO:0000256" key="3">
    <source>
        <dbReference type="ARBA" id="ARBA00022630"/>
    </source>
</evidence>
<evidence type="ECO:0000256" key="5">
    <source>
        <dbReference type="ARBA" id="ARBA00022723"/>
    </source>
</evidence>
<feature type="binding site" evidence="11">
    <location>
        <position position="317"/>
    </location>
    <ligand>
        <name>Mg(2+)</name>
        <dbReference type="ChEBI" id="CHEBI:18420"/>
    </ligand>
</feature>